<gene>
    <name evidence="2" type="ORF">C7M51_00260</name>
</gene>
<keyword evidence="1" id="KW-0812">Transmembrane</keyword>
<name>A0A6P1PU62_9GAMM</name>
<organism evidence="2 3">
    <name type="scientific">Mixta intestinalis</name>
    <dbReference type="NCBI Taxonomy" id="1615494"/>
    <lineage>
        <taxon>Bacteria</taxon>
        <taxon>Pseudomonadati</taxon>
        <taxon>Pseudomonadota</taxon>
        <taxon>Gammaproteobacteria</taxon>
        <taxon>Enterobacterales</taxon>
        <taxon>Erwiniaceae</taxon>
        <taxon>Mixta</taxon>
    </lineage>
</organism>
<protein>
    <submittedName>
        <fullName evidence="2">Uncharacterized protein</fullName>
    </submittedName>
</protein>
<dbReference type="Proteomes" id="UP000464053">
    <property type="component" value="Chromosome"/>
</dbReference>
<keyword evidence="3" id="KW-1185">Reference proteome</keyword>
<accession>A0A6P1PU62</accession>
<feature type="transmembrane region" description="Helical" evidence="1">
    <location>
        <begin position="12"/>
        <end position="29"/>
    </location>
</feature>
<dbReference type="KEGG" id="mint:C7M51_00260"/>
<sequence length="33" mass="3893">MKRSERGKQGHFMYLVIAGLIKVTANLIYRRNK</sequence>
<keyword evidence="1" id="KW-0472">Membrane</keyword>
<reference evidence="2 3" key="1">
    <citation type="submission" date="2018-03" db="EMBL/GenBank/DDBJ databases">
        <title>Pantoea intestinalis SRCM103226 isolated form the mealworm.</title>
        <authorList>
            <person name="Jeong D.-Y."/>
            <person name="Kim J.W."/>
        </authorList>
    </citation>
    <scope>NUCLEOTIDE SEQUENCE [LARGE SCALE GENOMIC DNA]</scope>
    <source>
        <strain evidence="2 3">SRCM103226</strain>
    </source>
</reference>
<evidence type="ECO:0000313" key="3">
    <source>
        <dbReference type="Proteomes" id="UP000464053"/>
    </source>
</evidence>
<dbReference type="AlphaFoldDB" id="A0A6P1PU62"/>
<evidence type="ECO:0000313" key="2">
    <source>
        <dbReference type="EMBL" id="QHM70000.1"/>
    </source>
</evidence>
<evidence type="ECO:0000256" key="1">
    <source>
        <dbReference type="SAM" id="Phobius"/>
    </source>
</evidence>
<keyword evidence="1" id="KW-1133">Transmembrane helix</keyword>
<dbReference type="EMBL" id="CP028271">
    <property type="protein sequence ID" value="QHM70000.1"/>
    <property type="molecule type" value="Genomic_DNA"/>
</dbReference>
<proteinExistence type="predicted"/>